<dbReference type="Pfam" id="PF00759">
    <property type="entry name" value="Glyco_hydro_9"/>
    <property type="match status" value="1"/>
</dbReference>
<dbReference type="Gene3D" id="2.60.40.1080">
    <property type="match status" value="3"/>
</dbReference>
<evidence type="ECO:0000256" key="2">
    <source>
        <dbReference type="ARBA" id="ARBA00023277"/>
    </source>
</evidence>
<comment type="similarity">
    <text evidence="1">Belongs to the glycosyl hydrolase 9 (cellulase E) family.</text>
</comment>
<accession>A0ABM7VLL3</accession>
<dbReference type="Pfam" id="PF02368">
    <property type="entry name" value="Big_2"/>
    <property type="match status" value="2"/>
</dbReference>
<keyword evidence="6" id="KW-1185">Reference proteome</keyword>
<evidence type="ECO:0000313" key="5">
    <source>
        <dbReference type="EMBL" id="BDD01887.1"/>
    </source>
</evidence>
<gene>
    <name evidence="5" type="ORF">PEPS_41670</name>
</gene>
<keyword evidence="2" id="KW-0119">Carbohydrate metabolism</keyword>
<dbReference type="CDD" id="cd02850">
    <property type="entry name" value="E_set_Cellulase_N"/>
    <property type="match status" value="1"/>
</dbReference>
<evidence type="ECO:0000313" key="6">
    <source>
        <dbReference type="Proteomes" id="UP001354989"/>
    </source>
</evidence>
<dbReference type="InterPro" id="IPR004197">
    <property type="entry name" value="Cellulase_Ig-like"/>
</dbReference>
<organism evidence="5 6">
    <name type="scientific">Persicobacter psychrovividus</name>
    <dbReference type="NCBI Taxonomy" id="387638"/>
    <lineage>
        <taxon>Bacteria</taxon>
        <taxon>Pseudomonadati</taxon>
        <taxon>Bacteroidota</taxon>
        <taxon>Cytophagia</taxon>
        <taxon>Cytophagales</taxon>
        <taxon>Persicobacteraceae</taxon>
        <taxon>Persicobacter</taxon>
    </lineage>
</organism>
<proteinExistence type="inferred from homology"/>
<dbReference type="InterPro" id="IPR008964">
    <property type="entry name" value="Invasin/intimin_cell_adhesion"/>
</dbReference>
<evidence type="ECO:0000256" key="1">
    <source>
        <dbReference type="ARBA" id="ARBA00007072"/>
    </source>
</evidence>
<feature type="domain" description="BIG2" evidence="4">
    <location>
        <begin position="825"/>
        <end position="904"/>
    </location>
</feature>
<dbReference type="SUPFAM" id="SSF81296">
    <property type="entry name" value="E set domains"/>
    <property type="match status" value="1"/>
</dbReference>
<dbReference type="InterPro" id="IPR012341">
    <property type="entry name" value="6hp_glycosidase-like_sf"/>
</dbReference>
<dbReference type="SUPFAM" id="SSF48208">
    <property type="entry name" value="Six-hairpin glycosidases"/>
    <property type="match status" value="1"/>
</dbReference>
<dbReference type="RefSeq" id="WP_338399090.1">
    <property type="nucleotide sequence ID" value="NZ_AP025296.1"/>
</dbReference>
<feature type="domain" description="BIG2" evidence="4">
    <location>
        <begin position="1347"/>
        <end position="1423"/>
    </location>
</feature>
<dbReference type="InterPro" id="IPR008928">
    <property type="entry name" value="6-hairpin_glycosidase_sf"/>
</dbReference>
<dbReference type="InterPro" id="IPR026444">
    <property type="entry name" value="Secre_tail"/>
</dbReference>
<keyword evidence="3" id="KW-0624">Polysaccharide degradation</keyword>
<keyword evidence="5" id="KW-0614">Plasmid</keyword>
<dbReference type="SUPFAM" id="SSF49373">
    <property type="entry name" value="Invasin/intimin cell-adhesion fragments"/>
    <property type="match status" value="3"/>
</dbReference>
<dbReference type="SMART" id="SM00635">
    <property type="entry name" value="BID_2"/>
    <property type="match status" value="3"/>
</dbReference>
<dbReference type="EMBL" id="AP025296">
    <property type="protein sequence ID" value="BDD01887.1"/>
    <property type="molecule type" value="Genomic_DNA"/>
</dbReference>
<evidence type="ECO:0000256" key="3">
    <source>
        <dbReference type="ARBA" id="ARBA00023326"/>
    </source>
</evidence>
<sequence length="1516" mass="168399">MKRTTFTFLWLVTLCFYGHAQTKVEVLPLTDQLISIFIVDGEVEYDGTAANAGKVHKTELDFSLLDAVESYGVSSTDDPDFSEVRNPLAVGRKSIGSAFCYQGLEWTGGQYAPVEESWVSDHWIYLELPSALKEGKNYSFDLSALGLEGVSDISWTFDPHQLRSEAIHVNTLGYAPAAPKYAYIYHWAGTMGSVDLSDFDNKTFLVIDENGQTAFEGKIAFRKAKNNQETGQPDETPENNFLGADVYEADFSGLSAPGNYRVAIPEMGCSFPFRINENPVWEAYYATARAIYHQRSGIRIEANYEGKPYIRPITQNPMVHDQEGHSYADKVVYSDFPYMNWDNADNGGNNTDQIIGAAEGNVLNVAGWYQDAGDWDSYAHHQRVPMTLMIMYEFFPELFADQEYDIPESGNGIPDIVDEASWLIKFNFRLRKALQEAGYSNGGVGGARVCADPYNNTLGNPEHEGTPSWQDHRPTLVTQADAFMTYMYAGEAAQFAMIIKKLGRDPEQWPVEMLDAKTFDDMTYLKANFIEEAEAAFDWAAAPENQPESGNNYPEPLTVYETYAAVNLFRLTGKSKYHEIAIQGLNSFKNAGNFTTHQAYAAYAYLLIDHIDVDTELQQSLRAAAERTATNSALNAAEKRAARWGGVFDMPMLVGQATTPWMFETMVAYALTGNEQYKDVVHTTADYFLGTNPRHSTNMTGIGPRPVKRAFNLDGRTITENWGVFPGWIPYGPWAFTAKQQEMAYKRTMADGIERLGGQGPWNEHWHNFSMTPTVLNWPGHERFSHNAIAPMLTENTIHQNSLHAATAYGFVNGRQHRNAQSPQKIGEITVSSQEINDFQFLKESKVVTVNLDNLEASQSALKWSSSETAVAHVDQFGRITATGDGEATITVETLDGSVKQVIKVRNTNLQDMPVEEVKINFEGGVLELIDGSTKKLVVEVLPEQASNKNLIWTSSDEAVVTVLDGALTAVGPGDATVRATAESDEQKFDELSVRVLAASYTVLADFDDHIPVYGEGKQPEAVEIFSSHEAIDLQADNPQKAGINTSEKVLKVSRGPGQWKLLGFSSPTLAPISMCSHVDFSFQYLSEDLTEIYYAITTISGEKLDDRIPITPSAEWQTVVLSIPASGKMESLTIFSNPEDAAADYDLYFDNFRFKENPDAEDCEEQELEWVMIDFETSDFNWLDGNGSFGWNGNGESFRSEVVDNPTGDQINPSERVFYFEKTGSTFGAGFGLQPATGFPLGNNTYLSLLTYSDVFTNSLLVKLIQFDEDGKEACALELHQESIDLSPFAWKKIKFSIQDMTFSTKDDALERADFLQIDQIIIQPDVAVAVPNNFYVDDIALGGLQVEKITIEGESERQMRVGEQLQLTVKILPEGAEDQEVVWQSTDESIASVDENGQVTALSEGQTEILAMSVSRPEVTASVGITIKADDPLTTTTLGMKIYPNPAEDQLIIELQEVATAVDVFNTTGQKFNPKIQKSGQQLVLMLNGLPQGIYHLKVLCSNGKFHLQQFIKK</sequence>
<dbReference type="Gene3D" id="1.50.10.10">
    <property type="match status" value="1"/>
</dbReference>
<dbReference type="Pfam" id="PF02927">
    <property type="entry name" value="CelD_N"/>
    <property type="match status" value="1"/>
</dbReference>
<dbReference type="NCBIfam" id="TIGR04183">
    <property type="entry name" value="Por_Secre_tail"/>
    <property type="match status" value="1"/>
</dbReference>
<evidence type="ECO:0000259" key="4">
    <source>
        <dbReference type="SMART" id="SM00635"/>
    </source>
</evidence>
<feature type="domain" description="BIG2" evidence="4">
    <location>
        <begin position="914"/>
        <end position="989"/>
    </location>
</feature>
<name>A0ABM7VLL3_9BACT</name>
<protein>
    <recommendedName>
        <fullName evidence="4">BIG2 domain-containing protein</fullName>
    </recommendedName>
</protein>
<dbReference type="InterPro" id="IPR013783">
    <property type="entry name" value="Ig-like_fold"/>
</dbReference>
<reference evidence="5 6" key="1">
    <citation type="submission" date="2021-12" db="EMBL/GenBank/DDBJ databases">
        <title>Genome sequencing of bacteria with rrn-lacking chromosome and rrn-plasmid.</title>
        <authorList>
            <person name="Anda M."/>
            <person name="Iwasaki W."/>
        </authorList>
    </citation>
    <scope>NUCLEOTIDE SEQUENCE [LARGE SCALE GENOMIC DNA]</scope>
    <source>
        <strain evidence="5 6">NBRC 101262</strain>
        <plasmid evidence="5 6">pPP4</plasmid>
    </source>
</reference>
<dbReference type="InterPro" id="IPR003343">
    <property type="entry name" value="Big_2"/>
</dbReference>
<dbReference type="InterPro" id="IPR014756">
    <property type="entry name" value="Ig_E-set"/>
</dbReference>
<geneLocation type="plasmid" evidence="5 6">
    <name>pPP4</name>
</geneLocation>
<dbReference type="Proteomes" id="UP001354989">
    <property type="component" value="Plasmid pPP4"/>
</dbReference>
<dbReference type="Pfam" id="PF18962">
    <property type="entry name" value="Por_Secre_tail"/>
    <property type="match status" value="1"/>
</dbReference>
<dbReference type="Gene3D" id="2.60.40.10">
    <property type="entry name" value="Immunoglobulins"/>
    <property type="match status" value="1"/>
</dbReference>
<dbReference type="InterPro" id="IPR001701">
    <property type="entry name" value="Glyco_hydro_9"/>
</dbReference>